<dbReference type="PANTHER" id="PTHR23090">
    <property type="entry name" value="NH 3 /GLUTAMINE-DEPENDENT NAD + SYNTHETASE"/>
    <property type="match status" value="1"/>
</dbReference>
<sequence>MLETEILNLSRQDQAGALSSWFARKFTEQVKDGLFLPVPALQRVQDHLIGQLQDYRRQAGVGTAVLGMSGGVDSALTAALFKAAGWQVIGLTLPIHQVPEETDRGIDACKALGLEHFHLDLSAEYDAMVSAMARLHPGIATADDDGARTRRGNLRARLRMMTLYDQAHRLGGLVASTDNFSELGAGFWTLHGDVGDLAPVQGLLKSWEIPWLARNSGVPEHTWRAKPTDGLGIGAGDEAQIGATYLEWDIVVFALDQARKDSPDMDMADVQRRLGTDDDPHAQRIVSTVVTRLGRTWFKRVNPINLAHPKADRLALIDRLDERLFRPAILRRQRVDIGFPDDLHLSAGALCKLLERRGCRVVTAESCTGGLLAASIAGVSGSSSALEGSFVTYAPSMKVNALGVSAQLIEERTVYDPQVARQMATGALDAAPGAGLALAITGVGGPDDDQGKPAGYVCIAACLRGDAPVVRECQFAGAPDVVLTKAIGAALQLGISLLDSTAAAGVDAGRSV</sequence>
<dbReference type="RefSeq" id="WP_139599721.1">
    <property type="nucleotide sequence ID" value="NZ_VDDC01000060.1"/>
</dbReference>
<dbReference type="CDD" id="cd00553">
    <property type="entry name" value="NAD_synthase"/>
    <property type="match status" value="1"/>
</dbReference>
<comment type="pathway">
    <text evidence="1">Cofactor biosynthesis; NAD(+) biosynthesis.</text>
</comment>
<dbReference type="NCBIfam" id="TIGR00552">
    <property type="entry name" value="nadE"/>
    <property type="match status" value="1"/>
</dbReference>
<dbReference type="GO" id="GO:0008795">
    <property type="term" value="F:NAD+ synthase activity"/>
    <property type="evidence" value="ECO:0007669"/>
    <property type="project" value="UniProtKB-EC"/>
</dbReference>
<comment type="similarity">
    <text evidence="6">Belongs to the NAD synthetase family.</text>
</comment>
<dbReference type="GO" id="GO:0003952">
    <property type="term" value="F:NAD+ synthase (glutamine-hydrolyzing) activity"/>
    <property type="evidence" value="ECO:0007669"/>
    <property type="project" value="InterPro"/>
</dbReference>
<accession>A0A5C4R1U4</accession>
<dbReference type="EC" id="6.3.1.5" evidence="7"/>
<dbReference type="GO" id="GO:0009435">
    <property type="term" value="P:NAD+ biosynthetic process"/>
    <property type="evidence" value="ECO:0007669"/>
    <property type="project" value="UniProtKB-UniPathway"/>
</dbReference>
<dbReference type="Pfam" id="PF02464">
    <property type="entry name" value="CinA"/>
    <property type="match status" value="1"/>
</dbReference>
<evidence type="ECO:0000256" key="3">
    <source>
        <dbReference type="ARBA" id="ARBA00022741"/>
    </source>
</evidence>
<dbReference type="SUPFAM" id="SSF142433">
    <property type="entry name" value="CinA-like"/>
    <property type="match status" value="1"/>
</dbReference>
<evidence type="ECO:0000256" key="6">
    <source>
        <dbReference type="RuleBase" id="RU003811"/>
    </source>
</evidence>
<reference evidence="10 11" key="1">
    <citation type="submission" date="2019-06" db="EMBL/GenBank/DDBJ databases">
        <authorList>
            <person name="Li J."/>
        </authorList>
    </citation>
    <scope>NUCLEOTIDE SEQUENCE [LARGE SCALE GENOMIC DNA]</scope>
    <source>
        <strain evidence="10 11">CGMCC 1.8012</strain>
    </source>
</reference>
<keyword evidence="3 6" id="KW-0547">Nucleotide-binding</keyword>
<keyword evidence="5 6" id="KW-0520">NAD</keyword>
<dbReference type="InterPro" id="IPR008136">
    <property type="entry name" value="CinA_C"/>
</dbReference>
<dbReference type="InterPro" id="IPR036653">
    <property type="entry name" value="CinA-like_C"/>
</dbReference>
<evidence type="ECO:0000256" key="1">
    <source>
        <dbReference type="ARBA" id="ARBA00004790"/>
    </source>
</evidence>
<protein>
    <recommendedName>
        <fullName evidence="7">NH(3)-dependent NAD(+) synthetase</fullName>
        <ecNumber evidence="7">6.3.1.5</ecNumber>
    </recommendedName>
</protein>
<feature type="domain" description="NAD/GMP synthase" evidence="9">
    <location>
        <begin position="50"/>
        <end position="259"/>
    </location>
</feature>
<dbReference type="EMBL" id="VDDC01000060">
    <property type="protein sequence ID" value="TNH37647.1"/>
    <property type="molecule type" value="Genomic_DNA"/>
</dbReference>
<dbReference type="NCBIfam" id="TIGR00199">
    <property type="entry name" value="PncC_domain"/>
    <property type="match status" value="1"/>
</dbReference>
<dbReference type="SUPFAM" id="SSF52402">
    <property type="entry name" value="Adenine nucleotide alpha hydrolases-like"/>
    <property type="match status" value="1"/>
</dbReference>
<keyword evidence="4 6" id="KW-0067">ATP-binding</keyword>
<dbReference type="Proteomes" id="UP000304880">
    <property type="component" value="Unassembled WGS sequence"/>
</dbReference>
<evidence type="ECO:0000256" key="2">
    <source>
        <dbReference type="ARBA" id="ARBA00022598"/>
    </source>
</evidence>
<evidence type="ECO:0000259" key="8">
    <source>
        <dbReference type="Pfam" id="PF02464"/>
    </source>
</evidence>
<dbReference type="InterPro" id="IPR003694">
    <property type="entry name" value="NAD_synthase"/>
</dbReference>
<organism evidence="10 11">
    <name type="scientific">Paracoccus haeundaensis</name>
    <dbReference type="NCBI Taxonomy" id="225362"/>
    <lineage>
        <taxon>Bacteria</taxon>
        <taxon>Pseudomonadati</taxon>
        <taxon>Pseudomonadota</taxon>
        <taxon>Alphaproteobacteria</taxon>
        <taxon>Rhodobacterales</taxon>
        <taxon>Paracoccaceae</taxon>
        <taxon>Paracoccus</taxon>
    </lineage>
</organism>
<dbReference type="PANTHER" id="PTHR23090:SF9">
    <property type="entry name" value="GLUTAMINE-DEPENDENT NAD(+) SYNTHETASE"/>
    <property type="match status" value="1"/>
</dbReference>
<evidence type="ECO:0000259" key="9">
    <source>
        <dbReference type="Pfam" id="PF02540"/>
    </source>
</evidence>
<comment type="caution">
    <text evidence="10">The sequence shown here is derived from an EMBL/GenBank/DDBJ whole genome shotgun (WGS) entry which is preliminary data.</text>
</comment>
<evidence type="ECO:0000256" key="5">
    <source>
        <dbReference type="ARBA" id="ARBA00023027"/>
    </source>
</evidence>
<gene>
    <name evidence="10" type="primary">nadE</name>
    <name evidence="10" type="ORF">FHD67_19180</name>
</gene>
<dbReference type="Gene3D" id="3.90.950.20">
    <property type="entry name" value="CinA-like"/>
    <property type="match status" value="1"/>
</dbReference>
<evidence type="ECO:0000256" key="4">
    <source>
        <dbReference type="ARBA" id="ARBA00022840"/>
    </source>
</evidence>
<keyword evidence="2 6" id="KW-0436">Ligase</keyword>
<proteinExistence type="inferred from homology"/>
<evidence type="ECO:0000256" key="7">
    <source>
        <dbReference type="RuleBase" id="RU003812"/>
    </source>
</evidence>
<evidence type="ECO:0000313" key="11">
    <source>
        <dbReference type="Proteomes" id="UP000304880"/>
    </source>
</evidence>
<dbReference type="GO" id="GO:0005524">
    <property type="term" value="F:ATP binding"/>
    <property type="evidence" value="ECO:0007669"/>
    <property type="project" value="UniProtKB-KW"/>
</dbReference>
<dbReference type="UniPathway" id="UPA00253">
    <property type="reaction ID" value="UER00333"/>
</dbReference>
<dbReference type="InterPro" id="IPR022310">
    <property type="entry name" value="NAD/GMP_synthase"/>
</dbReference>
<dbReference type="Gene3D" id="3.40.50.620">
    <property type="entry name" value="HUPs"/>
    <property type="match status" value="1"/>
</dbReference>
<dbReference type="GO" id="GO:0005737">
    <property type="term" value="C:cytoplasm"/>
    <property type="evidence" value="ECO:0007669"/>
    <property type="project" value="InterPro"/>
</dbReference>
<keyword evidence="11" id="KW-1185">Reference proteome</keyword>
<dbReference type="AlphaFoldDB" id="A0A5C4R1U4"/>
<comment type="catalytic activity">
    <reaction evidence="7">
        <text>deamido-NAD(+) + NH4(+) + ATP = AMP + diphosphate + NAD(+) + H(+)</text>
        <dbReference type="Rhea" id="RHEA:21188"/>
        <dbReference type="ChEBI" id="CHEBI:15378"/>
        <dbReference type="ChEBI" id="CHEBI:28938"/>
        <dbReference type="ChEBI" id="CHEBI:30616"/>
        <dbReference type="ChEBI" id="CHEBI:33019"/>
        <dbReference type="ChEBI" id="CHEBI:57540"/>
        <dbReference type="ChEBI" id="CHEBI:58437"/>
        <dbReference type="ChEBI" id="CHEBI:456215"/>
        <dbReference type="EC" id="6.3.1.5"/>
    </reaction>
</comment>
<dbReference type="GO" id="GO:0004359">
    <property type="term" value="F:glutaminase activity"/>
    <property type="evidence" value="ECO:0007669"/>
    <property type="project" value="InterPro"/>
</dbReference>
<dbReference type="Pfam" id="PF02540">
    <property type="entry name" value="NAD_synthase"/>
    <property type="match status" value="1"/>
</dbReference>
<dbReference type="InterPro" id="IPR014729">
    <property type="entry name" value="Rossmann-like_a/b/a_fold"/>
</dbReference>
<name>A0A5C4R1U4_9RHOB</name>
<evidence type="ECO:0000313" key="10">
    <source>
        <dbReference type="EMBL" id="TNH37647.1"/>
    </source>
</evidence>
<feature type="domain" description="CinA C-terminal" evidence="8">
    <location>
        <begin position="349"/>
        <end position="493"/>
    </location>
</feature>